<evidence type="ECO:0000313" key="2">
    <source>
        <dbReference type="EMBL" id="GMH55219.1"/>
    </source>
</evidence>
<feature type="compositionally biased region" description="Basic residues" evidence="1">
    <location>
        <begin position="46"/>
        <end position="57"/>
    </location>
</feature>
<keyword evidence="3" id="KW-1185">Reference proteome</keyword>
<name>A0A9W7DT19_9STRA</name>
<feature type="region of interest" description="Disordered" evidence="1">
    <location>
        <begin position="1"/>
        <end position="101"/>
    </location>
</feature>
<gene>
    <name evidence="2" type="ORF">TrLO_g5098</name>
</gene>
<feature type="compositionally biased region" description="Basic residues" evidence="1">
    <location>
        <begin position="22"/>
        <end position="33"/>
    </location>
</feature>
<dbReference type="AlphaFoldDB" id="A0A9W7DT19"/>
<evidence type="ECO:0000313" key="3">
    <source>
        <dbReference type="Proteomes" id="UP001165122"/>
    </source>
</evidence>
<feature type="region of interest" description="Disordered" evidence="1">
    <location>
        <begin position="271"/>
        <end position="301"/>
    </location>
</feature>
<feature type="compositionally biased region" description="Basic residues" evidence="1">
    <location>
        <begin position="83"/>
        <end position="93"/>
    </location>
</feature>
<evidence type="ECO:0000256" key="1">
    <source>
        <dbReference type="SAM" id="MobiDB-lite"/>
    </source>
</evidence>
<feature type="compositionally biased region" description="Basic residues" evidence="1">
    <location>
        <begin position="271"/>
        <end position="285"/>
    </location>
</feature>
<reference evidence="3" key="1">
    <citation type="journal article" date="2023" name="Commun. Biol.">
        <title>Genome analysis of Parmales, the sister group of diatoms, reveals the evolutionary specialization of diatoms from phago-mixotrophs to photoautotrophs.</title>
        <authorList>
            <person name="Ban H."/>
            <person name="Sato S."/>
            <person name="Yoshikawa S."/>
            <person name="Yamada K."/>
            <person name="Nakamura Y."/>
            <person name="Ichinomiya M."/>
            <person name="Sato N."/>
            <person name="Blanc-Mathieu R."/>
            <person name="Endo H."/>
            <person name="Kuwata A."/>
            <person name="Ogata H."/>
        </authorList>
    </citation>
    <scope>NUCLEOTIDE SEQUENCE [LARGE SCALE GENOMIC DNA]</scope>
    <source>
        <strain evidence="3">NIES 3700</strain>
    </source>
</reference>
<dbReference type="OrthoDB" id="10525868at2759"/>
<proteinExistence type="predicted"/>
<comment type="caution">
    <text evidence="2">The sequence shown here is derived from an EMBL/GenBank/DDBJ whole genome shotgun (WGS) entry which is preliminary data.</text>
</comment>
<sequence length="644" mass="71646">MPPKKRGPPSIHARLPDAKAKGANKKPKLHRILAKVEFLESPSKPAKGKPKSAKGKGMKVEGTKKTGKVGRPPSGKENTTTPKVKKKKGKKKPKDIYKGQTFTKTFPGDKTLYNGKVGNLEDVKGKKEEMYFCKYDDGDNEHIHPNDLSELLCEDRNLVKGDGVCYDVSWEGRKNERVKKVQLMPLLVAHFGLDPERLLKKGKSFIGQKFERKFTGNGRSMTLGATIMREDDIPGEGVNYYVKYDDGEKEHLTFKELAFFLSRAFGETKKSKKEQKKLQAKKKKPSSPPELPNNGQSTTYNPYLFRTLTKKFEEDENREGSDSEGEDCLFEGIVMRRDVMDDDDEENPGAEMYFVRYEDGDSEHFHKKELKKLLDPKVHHPRPKVVPSVATDGPFVVKDVFPKATVKQLLTGFLNGTTPQKKAPEGGGRNMPKRSTQVFPGLLPFHDDLLAYRKGLATEAKGGGGGKTATLPVRVQQSTPYIEELVPRDAAGRVDGILPISGGVSQRLGLVDLIVTALKKTDYGRDVVEKCKRAGKWEPKDAIKAIHILHTPANAPSQILHTDSPDGPRYWTLLIPLHDPSLEKGNEASGTAFYDKGLEEWRVVHPKPGSGTLFSGRVPHFGSDCELGKLVVYAVLMKNNVDPN</sequence>
<protein>
    <submittedName>
        <fullName evidence="2">Uncharacterized protein</fullName>
    </submittedName>
</protein>
<dbReference type="Proteomes" id="UP001165122">
    <property type="component" value="Unassembled WGS sequence"/>
</dbReference>
<accession>A0A9W7DT19</accession>
<organism evidence="2 3">
    <name type="scientific">Triparma laevis f. longispina</name>
    <dbReference type="NCBI Taxonomy" id="1714387"/>
    <lineage>
        <taxon>Eukaryota</taxon>
        <taxon>Sar</taxon>
        <taxon>Stramenopiles</taxon>
        <taxon>Ochrophyta</taxon>
        <taxon>Bolidophyceae</taxon>
        <taxon>Parmales</taxon>
        <taxon>Triparmaceae</taxon>
        <taxon>Triparma</taxon>
    </lineage>
</organism>
<dbReference type="EMBL" id="BRXW01000443">
    <property type="protein sequence ID" value="GMH55219.1"/>
    <property type="molecule type" value="Genomic_DNA"/>
</dbReference>